<accession>A0A371HVE0</accession>
<dbReference type="OrthoDB" id="10480878at2759"/>
<evidence type="ECO:0000313" key="2">
    <source>
        <dbReference type="EMBL" id="RDY06751.1"/>
    </source>
</evidence>
<evidence type="ECO:0000256" key="1">
    <source>
        <dbReference type="SAM" id="Phobius"/>
    </source>
</evidence>
<reference evidence="2" key="1">
    <citation type="submission" date="2018-05" db="EMBL/GenBank/DDBJ databases">
        <title>Draft genome of Mucuna pruriens seed.</title>
        <authorList>
            <person name="Nnadi N.E."/>
            <person name="Vos R."/>
            <person name="Hasami M.H."/>
            <person name="Devisetty U.K."/>
            <person name="Aguiy J.C."/>
        </authorList>
    </citation>
    <scope>NUCLEOTIDE SEQUENCE [LARGE SCALE GENOMIC DNA]</scope>
    <source>
        <strain evidence="2">JCA_2017</strain>
    </source>
</reference>
<keyword evidence="1" id="KW-0812">Transmembrane</keyword>
<feature type="transmembrane region" description="Helical" evidence="1">
    <location>
        <begin position="20"/>
        <end position="41"/>
    </location>
</feature>
<organism evidence="2 3">
    <name type="scientific">Mucuna pruriens</name>
    <name type="common">Velvet bean</name>
    <name type="synonym">Dolichos pruriens</name>
    <dbReference type="NCBI Taxonomy" id="157652"/>
    <lineage>
        <taxon>Eukaryota</taxon>
        <taxon>Viridiplantae</taxon>
        <taxon>Streptophyta</taxon>
        <taxon>Embryophyta</taxon>
        <taxon>Tracheophyta</taxon>
        <taxon>Spermatophyta</taxon>
        <taxon>Magnoliopsida</taxon>
        <taxon>eudicotyledons</taxon>
        <taxon>Gunneridae</taxon>
        <taxon>Pentapetalae</taxon>
        <taxon>rosids</taxon>
        <taxon>fabids</taxon>
        <taxon>Fabales</taxon>
        <taxon>Fabaceae</taxon>
        <taxon>Papilionoideae</taxon>
        <taxon>50 kb inversion clade</taxon>
        <taxon>NPAAA clade</taxon>
        <taxon>indigoferoid/millettioid clade</taxon>
        <taxon>Phaseoleae</taxon>
        <taxon>Mucuna</taxon>
    </lineage>
</organism>
<feature type="non-terminal residue" evidence="2">
    <location>
        <position position="127"/>
    </location>
</feature>
<evidence type="ECO:0000313" key="3">
    <source>
        <dbReference type="Proteomes" id="UP000257109"/>
    </source>
</evidence>
<dbReference type="EMBL" id="QJKJ01001620">
    <property type="protein sequence ID" value="RDY06751.1"/>
    <property type="molecule type" value="Genomic_DNA"/>
</dbReference>
<name>A0A371HVE0_MUCPR</name>
<keyword evidence="1" id="KW-1133">Transmembrane helix</keyword>
<keyword evidence="3" id="KW-1185">Reference proteome</keyword>
<feature type="transmembrane region" description="Helical" evidence="1">
    <location>
        <begin position="68"/>
        <end position="91"/>
    </location>
</feature>
<comment type="caution">
    <text evidence="2">The sequence shown here is derived from an EMBL/GenBank/DDBJ whole genome shotgun (WGS) entry which is preliminary data.</text>
</comment>
<feature type="non-terminal residue" evidence="2">
    <location>
        <position position="1"/>
    </location>
</feature>
<dbReference type="Proteomes" id="UP000257109">
    <property type="component" value="Unassembled WGS sequence"/>
</dbReference>
<proteinExistence type="predicted"/>
<sequence>VGLVVVLGHGIPLSKFCTYLLFPFSLCIHISFLFTSMLILLPPTSFFIQNSCFPSEVKRVALDTSHLVLWYDILPLLHFLCSCTLWSLFWVHICDSGCLVRLKWILVCLLGNQAWNKRGYVNLKETT</sequence>
<keyword evidence="1" id="KW-0472">Membrane</keyword>
<dbReference type="AlphaFoldDB" id="A0A371HVE0"/>
<protein>
    <submittedName>
        <fullName evidence="2">Uncharacterized protein</fullName>
    </submittedName>
</protein>
<gene>
    <name evidence="2" type="ORF">CR513_09216</name>
</gene>